<dbReference type="VEuPathDB" id="FungiDB:HGUI_03654"/>
<gene>
    <name evidence="13" type="ORF">HGUI_03654</name>
</gene>
<dbReference type="PROSITE" id="PS51038">
    <property type="entry name" value="BAH"/>
    <property type="match status" value="1"/>
</dbReference>
<dbReference type="PANTHER" id="PTHR16062:SF13">
    <property type="entry name" value="CHROMATIN STRUCTURE-REMODELING COMPLEX SUBUNIT RSC4"/>
    <property type="match status" value="1"/>
</dbReference>
<keyword evidence="2" id="KW-0677">Repeat</keyword>
<evidence type="ECO:0000259" key="11">
    <source>
        <dbReference type="PROSITE" id="PS50014"/>
    </source>
</evidence>
<evidence type="ECO:0000259" key="12">
    <source>
        <dbReference type="PROSITE" id="PS51038"/>
    </source>
</evidence>
<feature type="compositionally biased region" description="Basic and acidic residues" evidence="10">
    <location>
        <begin position="146"/>
        <end position="162"/>
    </location>
</feature>
<evidence type="ECO:0008006" key="15">
    <source>
        <dbReference type="Google" id="ProtNLM"/>
    </source>
</evidence>
<feature type="coiled-coil region" evidence="9">
    <location>
        <begin position="820"/>
        <end position="878"/>
    </location>
</feature>
<dbReference type="Gene3D" id="2.30.30.490">
    <property type="match status" value="1"/>
</dbReference>
<name>A0A1L0CR05_9ASCO</name>
<dbReference type="EMBL" id="FQNF01000105">
    <property type="protein sequence ID" value="SGZ41453.1"/>
    <property type="molecule type" value="Genomic_DNA"/>
</dbReference>
<protein>
    <recommendedName>
        <fullName evidence="15">Chromatin structure-remodeling complex subunit RSC2</fullName>
    </recommendedName>
</protein>
<feature type="domain" description="BAH" evidence="12">
    <location>
        <begin position="373"/>
        <end position="490"/>
    </location>
</feature>
<keyword evidence="14" id="KW-1185">Reference proteome</keyword>
<keyword evidence="9" id="KW-0175">Coiled coil</keyword>
<evidence type="ECO:0000256" key="3">
    <source>
        <dbReference type="ARBA" id="ARBA00022853"/>
    </source>
</evidence>
<evidence type="ECO:0000256" key="4">
    <source>
        <dbReference type="ARBA" id="ARBA00023015"/>
    </source>
</evidence>
<feature type="compositionally biased region" description="Polar residues" evidence="10">
    <location>
        <begin position="683"/>
        <end position="695"/>
    </location>
</feature>
<comment type="subcellular location">
    <subcellularLocation>
        <location evidence="1">Nucleus</location>
    </subcellularLocation>
</comment>
<evidence type="ECO:0000256" key="10">
    <source>
        <dbReference type="SAM" id="MobiDB-lite"/>
    </source>
</evidence>
<dbReference type="PROSITE" id="PS50014">
    <property type="entry name" value="BROMODOMAIN_2"/>
    <property type="match status" value="1"/>
</dbReference>
<dbReference type="InterPro" id="IPR037382">
    <property type="entry name" value="Rsc/polybromo"/>
</dbReference>
<dbReference type="InterPro" id="IPR001025">
    <property type="entry name" value="BAH_dom"/>
</dbReference>
<dbReference type="AlphaFoldDB" id="A0A1L0CR05"/>
<reference evidence="14" key="1">
    <citation type="submission" date="2016-11" db="EMBL/GenBank/DDBJ databases">
        <authorList>
            <person name="Guldener U."/>
        </authorList>
    </citation>
    <scope>NUCLEOTIDE SEQUENCE [LARGE SCALE GENOMIC DNA]</scope>
</reference>
<dbReference type="Proteomes" id="UP000183365">
    <property type="component" value="Unassembled WGS sequence"/>
</dbReference>
<dbReference type="GO" id="GO:0006368">
    <property type="term" value="P:transcription elongation by RNA polymerase II"/>
    <property type="evidence" value="ECO:0007669"/>
    <property type="project" value="TreeGrafter"/>
</dbReference>
<evidence type="ECO:0000256" key="6">
    <source>
        <dbReference type="ARBA" id="ARBA00023163"/>
    </source>
</evidence>
<evidence type="ECO:0000256" key="9">
    <source>
        <dbReference type="SAM" id="Coils"/>
    </source>
</evidence>
<keyword evidence="7" id="KW-0539">Nucleus</keyword>
<evidence type="ECO:0000256" key="5">
    <source>
        <dbReference type="ARBA" id="ARBA00023117"/>
    </source>
</evidence>
<dbReference type="InterPro" id="IPR043151">
    <property type="entry name" value="BAH_sf"/>
</dbReference>
<organism evidence="13 14">
    <name type="scientific">Hanseniaspora guilliermondii</name>
    <dbReference type="NCBI Taxonomy" id="56406"/>
    <lineage>
        <taxon>Eukaryota</taxon>
        <taxon>Fungi</taxon>
        <taxon>Dikarya</taxon>
        <taxon>Ascomycota</taxon>
        <taxon>Saccharomycotina</taxon>
        <taxon>Saccharomycetes</taxon>
        <taxon>Saccharomycodales</taxon>
        <taxon>Saccharomycodaceae</taxon>
        <taxon>Hanseniaspora</taxon>
    </lineage>
</organism>
<feature type="domain" description="Bromo" evidence="11">
    <location>
        <begin position="22"/>
        <end position="92"/>
    </location>
</feature>
<feature type="region of interest" description="Disordered" evidence="10">
    <location>
        <begin position="125"/>
        <end position="165"/>
    </location>
</feature>
<dbReference type="SMART" id="SM00297">
    <property type="entry name" value="BROMO"/>
    <property type="match status" value="1"/>
</dbReference>
<evidence type="ECO:0000256" key="1">
    <source>
        <dbReference type="ARBA" id="ARBA00004123"/>
    </source>
</evidence>
<dbReference type="SUPFAM" id="SSF47370">
    <property type="entry name" value="Bromodomain"/>
    <property type="match status" value="1"/>
</dbReference>
<dbReference type="PANTHER" id="PTHR16062">
    <property type="entry name" value="SWI/SNF-RELATED"/>
    <property type="match status" value="1"/>
</dbReference>
<dbReference type="GO" id="GO:0003682">
    <property type="term" value="F:chromatin binding"/>
    <property type="evidence" value="ECO:0007669"/>
    <property type="project" value="InterPro"/>
</dbReference>
<keyword evidence="3" id="KW-0156">Chromatin regulator</keyword>
<dbReference type="Gene3D" id="1.20.920.10">
    <property type="entry name" value="Bromodomain-like"/>
    <property type="match status" value="1"/>
</dbReference>
<dbReference type="PRINTS" id="PR00503">
    <property type="entry name" value="BROMODOMAIN"/>
</dbReference>
<evidence type="ECO:0000256" key="7">
    <source>
        <dbReference type="ARBA" id="ARBA00023242"/>
    </source>
</evidence>
<accession>A0A1L0CR05</accession>
<dbReference type="SMART" id="SM00439">
    <property type="entry name" value="BAH"/>
    <property type="match status" value="1"/>
</dbReference>
<feature type="region of interest" description="Disordered" evidence="10">
    <location>
        <begin position="674"/>
        <end position="697"/>
    </location>
</feature>
<dbReference type="Pfam" id="PF01426">
    <property type="entry name" value="BAH"/>
    <property type="match status" value="1"/>
</dbReference>
<proteinExistence type="predicted"/>
<evidence type="ECO:0000313" key="13">
    <source>
        <dbReference type="EMBL" id="SGZ41453.1"/>
    </source>
</evidence>
<dbReference type="InterPro" id="IPR001487">
    <property type="entry name" value="Bromodomain"/>
</dbReference>
<dbReference type="GO" id="GO:0016586">
    <property type="term" value="C:RSC-type complex"/>
    <property type="evidence" value="ECO:0007669"/>
    <property type="project" value="InterPro"/>
</dbReference>
<keyword evidence="4" id="KW-0805">Transcription regulation</keyword>
<evidence type="ECO:0000256" key="8">
    <source>
        <dbReference type="PROSITE-ProRule" id="PRU00035"/>
    </source>
</evidence>
<sequence length="985" mass="113913">MDVSSELKKLIDEFTNPNNGYIDQETIDIFNILPSRPQNPDYYSIIHRPMSFQKIYRQSKHYKIEKIQDFVSDLCQIVHNCKTFNPPESIFYKKAENLEKCIKEKIIPKVESIFDVKDLKYIDMSTVSEPSPPSPEPKSAEVSQDVESKENNEINNKEESSQPKKVVVSQDHVNMENAILDPSQLDGTDDGNGIFTAVDGRQFLTSIDVAKNFTKVPVGDINRYPSFIRDRTMVYERKVFDDINEHVARKKGRPTLKSDLEMRFINFLNDEKLLTFPLLDNKAEFSFDGKVNTYEQVKFNIKRGFITDVDELYRALEQVTSYQVENCLRKDREEVTSFCTRVSQKALIYFKDVPNDMESNDKFIVDRFIMDEVVYEIGSFVLLRNPVDPTRPIPAQIFQIWREHDDSLWMSCSWYLRPEQTVHRADRVFYRNEVVKSNQSRIHRAEDIIGLCTVIHFTRYVRAEPLDSVGPVFICEYRYNDTSYRFNKIRTWKGAVPECVKELAEVDVPLAQLRFMKKFESPLKHLVDPSLPLNTDHPQKIFPTLQTEDDREQPSLGNVYRDKILDKDELGEYSTSRVYTQRHLVLPQHFDLIPSNIRFEPVNQSFIDSTNALASFVYKVYDSGINVSNLLKTEGSNRIGPNSFSRALPQVSVSDNGSKVQRLATLSSLSPGPTVFKSKSKQTHSTSLKNASGLKTQKDESLKFMTKNAENMKPSITKSILTQADKAKKKFNTTPINSKQTGKGDISGTKSHYLDGLLELNKHLKGGNTMVNEDRSILNPNKMYLLNEEHSYVLNTPLLNNIEGFVRTDNNVHFQIIKNVESYNEERADKNNELILYNNKNLKNEEEKLLQEFKKEALLEKEAEEEEAKNEAVNSDEEIDNLYLTKNERKRRGSEGSMDSYVDSELSETEIIERKAYKKLQKRKLVKEEDIINKYYTYVDGMNKGDLIWFTGLSQNISKRVIDIKDPLKTVGPSLEYLKFKMNKK</sequence>
<dbReference type="Pfam" id="PF00439">
    <property type="entry name" value="Bromodomain"/>
    <property type="match status" value="1"/>
</dbReference>
<keyword evidence="6" id="KW-0804">Transcription</keyword>
<dbReference type="InterPro" id="IPR036427">
    <property type="entry name" value="Bromodomain-like_sf"/>
</dbReference>
<dbReference type="GO" id="GO:0006338">
    <property type="term" value="P:chromatin remodeling"/>
    <property type="evidence" value="ECO:0007669"/>
    <property type="project" value="InterPro"/>
</dbReference>
<keyword evidence="5 8" id="KW-0103">Bromodomain</keyword>
<dbReference type="OrthoDB" id="1742084at2759"/>
<evidence type="ECO:0000313" key="14">
    <source>
        <dbReference type="Proteomes" id="UP000183365"/>
    </source>
</evidence>
<evidence type="ECO:0000256" key="2">
    <source>
        <dbReference type="ARBA" id="ARBA00022737"/>
    </source>
</evidence>